<reference evidence="3" key="1">
    <citation type="submission" date="2020-05" db="EMBL/GenBank/DDBJ databases">
        <authorList>
            <person name="Zhu T."/>
            <person name="Keshari N."/>
            <person name="Lu X."/>
        </authorList>
    </citation>
    <scope>NUCLEOTIDE SEQUENCE</scope>
    <source>
        <strain evidence="3">NK1-12</strain>
    </source>
</reference>
<sequence>MKEIYYGEKRGREAGRQEGRQEGRQSLILKLLARRVGELPLEIVAQVQALDLEQLEALGEALFDFSTLTDLLDWLATHRPNREGN</sequence>
<accession>A0AA97AJJ6</accession>
<proteinExistence type="predicted"/>
<dbReference type="AlphaFoldDB" id="A0AA97AJJ6"/>
<evidence type="ECO:0000313" key="3">
    <source>
        <dbReference type="EMBL" id="WNZ26714.1"/>
    </source>
</evidence>
<name>A0AA97AJJ6_9CYAN</name>
<evidence type="ECO:0000259" key="2">
    <source>
        <dbReference type="Pfam" id="PF14261"/>
    </source>
</evidence>
<dbReference type="InterPro" id="IPR025587">
    <property type="entry name" value="DUF4351"/>
</dbReference>
<protein>
    <submittedName>
        <fullName evidence="3">DUF4351 domain-containing protein</fullName>
    </submittedName>
</protein>
<dbReference type="Pfam" id="PF14261">
    <property type="entry name" value="DUF4351"/>
    <property type="match status" value="1"/>
</dbReference>
<evidence type="ECO:0000256" key="1">
    <source>
        <dbReference type="SAM" id="MobiDB-lite"/>
    </source>
</evidence>
<feature type="region of interest" description="Disordered" evidence="1">
    <location>
        <begin position="1"/>
        <end position="22"/>
    </location>
</feature>
<organism evidence="3">
    <name type="scientific">Leptolyngbya sp. NK1-12</name>
    <dbReference type="NCBI Taxonomy" id="2547451"/>
    <lineage>
        <taxon>Bacteria</taxon>
        <taxon>Bacillati</taxon>
        <taxon>Cyanobacteriota</taxon>
        <taxon>Cyanophyceae</taxon>
        <taxon>Leptolyngbyales</taxon>
        <taxon>Leptolyngbyaceae</taxon>
        <taxon>Leptolyngbya group</taxon>
        <taxon>Leptolyngbya</taxon>
    </lineage>
</organism>
<dbReference type="PANTHER" id="PTHR35586">
    <property type="entry name" value="SLL1691 PROTEIN"/>
    <property type="match status" value="1"/>
</dbReference>
<gene>
    <name evidence="3" type="ORF">HJG54_20380</name>
</gene>
<dbReference type="PANTHER" id="PTHR35586:SF1">
    <property type="entry name" value="SLL1691 PROTEIN"/>
    <property type="match status" value="1"/>
</dbReference>
<feature type="domain" description="DUF4351" evidence="2">
    <location>
        <begin position="17"/>
        <end position="75"/>
    </location>
</feature>
<dbReference type="EMBL" id="CP053586">
    <property type="protein sequence ID" value="WNZ26714.1"/>
    <property type="molecule type" value="Genomic_DNA"/>
</dbReference>